<feature type="region of interest" description="Disordered" evidence="1">
    <location>
        <begin position="26"/>
        <end position="53"/>
    </location>
</feature>
<accession>A0ABP5AW08</accession>
<organism evidence="3 4">
    <name type="scientific">Nocardioides lentus</name>
    <dbReference type="NCBI Taxonomy" id="338077"/>
    <lineage>
        <taxon>Bacteria</taxon>
        <taxon>Bacillati</taxon>
        <taxon>Actinomycetota</taxon>
        <taxon>Actinomycetes</taxon>
        <taxon>Propionibacteriales</taxon>
        <taxon>Nocardioidaceae</taxon>
        <taxon>Nocardioides</taxon>
    </lineage>
</organism>
<keyword evidence="2" id="KW-0732">Signal</keyword>
<gene>
    <name evidence="3" type="ORF">GCM10009737_27110</name>
</gene>
<name>A0ABP5AW08_9ACTN</name>
<dbReference type="EMBL" id="BAAAMY010000006">
    <property type="protein sequence ID" value="GAA1924041.1"/>
    <property type="molecule type" value="Genomic_DNA"/>
</dbReference>
<feature type="compositionally biased region" description="Low complexity" evidence="1">
    <location>
        <begin position="33"/>
        <end position="53"/>
    </location>
</feature>
<sequence>MTPARTAASGLAAGLLALTAACSGGTADDGGADDPSASAGSEGAAPAPGVVPDATPGARAAAGWLAGAPDDGVVRTGGFDDYGLSIDVGLALDEVGGHEDTVAAITDAVRTDAAVYTTFRGDVYAGATAKALAFLQGQGADTGDLLAQLEGLVVADGPSEGRLADDADDDFSTVIGQAFGARALVVAGSDEADRVASFLLDQQCADGFFRASFASPNAADETCDGAPDATPDADTTALALLVVGPVAAEVDGGEAAMAAAADWLLAAQRPDGGFVGSEGPGVNANTTGAAGWALGRWGETDAAAAAAAVVADLQVAEGPDAGAVAYDAAALDALGRRVGPDAADQFRRATAQAAPALLWSGG</sequence>
<protein>
    <recommendedName>
        <fullName evidence="5">Peptidase</fullName>
    </recommendedName>
</protein>
<dbReference type="PROSITE" id="PS51257">
    <property type="entry name" value="PROKAR_LIPOPROTEIN"/>
    <property type="match status" value="1"/>
</dbReference>
<dbReference type="Proteomes" id="UP001501612">
    <property type="component" value="Unassembled WGS sequence"/>
</dbReference>
<feature type="signal peptide" evidence="2">
    <location>
        <begin position="1"/>
        <end position="27"/>
    </location>
</feature>
<dbReference type="RefSeq" id="WP_344008077.1">
    <property type="nucleotide sequence ID" value="NZ_BAAAMY010000006.1"/>
</dbReference>
<dbReference type="InterPro" id="IPR008930">
    <property type="entry name" value="Terpenoid_cyclase/PrenylTrfase"/>
</dbReference>
<reference evidence="4" key="1">
    <citation type="journal article" date="2019" name="Int. J. Syst. Evol. Microbiol.">
        <title>The Global Catalogue of Microorganisms (GCM) 10K type strain sequencing project: providing services to taxonomists for standard genome sequencing and annotation.</title>
        <authorList>
            <consortium name="The Broad Institute Genomics Platform"/>
            <consortium name="The Broad Institute Genome Sequencing Center for Infectious Disease"/>
            <person name="Wu L."/>
            <person name="Ma J."/>
        </authorList>
    </citation>
    <scope>NUCLEOTIDE SEQUENCE [LARGE SCALE GENOMIC DNA]</scope>
    <source>
        <strain evidence="4">JCM 14046</strain>
    </source>
</reference>
<evidence type="ECO:0000313" key="3">
    <source>
        <dbReference type="EMBL" id="GAA1924041.1"/>
    </source>
</evidence>
<evidence type="ECO:0008006" key="5">
    <source>
        <dbReference type="Google" id="ProtNLM"/>
    </source>
</evidence>
<evidence type="ECO:0000256" key="2">
    <source>
        <dbReference type="SAM" id="SignalP"/>
    </source>
</evidence>
<keyword evidence="4" id="KW-1185">Reference proteome</keyword>
<dbReference type="Gene3D" id="1.50.10.20">
    <property type="match status" value="2"/>
</dbReference>
<evidence type="ECO:0000313" key="4">
    <source>
        <dbReference type="Proteomes" id="UP001501612"/>
    </source>
</evidence>
<comment type="caution">
    <text evidence="3">The sequence shown here is derived from an EMBL/GenBank/DDBJ whole genome shotgun (WGS) entry which is preliminary data.</text>
</comment>
<feature type="chain" id="PRO_5046297858" description="Peptidase" evidence="2">
    <location>
        <begin position="28"/>
        <end position="362"/>
    </location>
</feature>
<evidence type="ECO:0000256" key="1">
    <source>
        <dbReference type="SAM" id="MobiDB-lite"/>
    </source>
</evidence>
<proteinExistence type="predicted"/>
<dbReference type="SUPFAM" id="SSF48239">
    <property type="entry name" value="Terpenoid cyclases/Protein prenyltransferases"/>
    <property type="match status" value="1"/>
</dbReference>